<evidence type="ECO:0000256" key="1">
    <source>
        <dbReference type="SAM" id="MobiDB-lite"/>
    </source>
</evidence>
<dbReference type="Proteomes" id="UP000028582">
    <property type="component" value="Unassembled WGS sequence"/>
</dbReference>
<dbReference type="AlphaFoldDB" id="A0A081AU88"/>
<proteinExistence type="predicted"/>
<protein>
    <submittedName>
        <fullName evidence="2">Uncharacterized protein</fullName>
    </submittedName>
</protein>
<reference evidence="2 3" key="1">
    <citation type="submission" date="2013-11" db="EMBL/GenBank/DDBJ databases">
        <title>The Genome Sequence of Phytophthora parasitica P1976.</title>
        <authorList>
            <consortium name="The Broad Institute Genomics Platform"/>
            <person name="Russ C."/>
            <person name="Tyler B."/>
            <person name="Panabieres F."/>
            <person name="Shan W."/>
            <person name="Tripathy S."/>
            <person name="Grunwald N."/>
            <person name="Machado M."/>
            <person name="Johnson C.S."/>
            <person name="Walker B."/>
            <person name="Young S."/>
            <person name="Zeng Q."/>
            <person name="Gargeya S."/>
            <person name="Fitzgerald M."/>
            <person name="Haas B."/>
            <person name="Abouelleil A."/>
            <person name="Allen A.W."/>
            <person name="Alvarado L."/>
            <person name="Arachchi H.M."/>
            <person name="Berlin A.M."/>
            <person name="Chapman S.B."/>
            <person name="Gainer-Dewar J."/>
            <person name="Goldberg J."/>
            <person name="Griggs A."/>
            <person name="Gujja S."/>
            <person name="Hansen M."/>
            <person name="Howarth C."/>
            <person name="Imamovic A."/>
            <person name="Ireland A."/>
            <person name="Larimer J."/>
            <person name="McCowan C."/>
            <person name="Murphy C."/>
            <person name="Pearson M."/>
            <person name="Poon T.W."/>
            <person name="Priest M."/>
            <person name="Roberts A."/>
            <person name="Saif S."/>
            <person name="Shea T."/>
            <person name="Sisk P."/>
            <person name="Sykes S."/>
            <person name="Wortman J."/>
            <person name="Nusbaum C."/>
            <person name="Birren B."/>
        </authorList>
    </citation>
    <scope>NUCLEOTIDE SEQUENCE [LARGE SCALE GENOMIC DNA]</scope>
    <source>
        <strain evidence="2 3">P1976</strain>
    </source>
</reference>
<evidence type="ECO:0000313" key="3">
    <source>
        <dbReference type="Proteomes" id="UP000028582"/>
    </source>
</evidence>
<feature type="compositionally biased region" description="Low complexity" evidence="1">
    <location>
        <begin position="40"/>
        <end position="55"/>
    </location>
</feature>
<comment type="caution">
    <text evidence="2">The sequence shown here is derived from an EMBL/GenBank/DDBJ whole genome shotgun (WGS) entry which is preliminary data.</text>
</comment>
<dbReference type="EMBL" id="ANJA01000696">
    <property type="protein sequence ID" value="ETO82449.1"/>
    <property type="molecule type" value="Genomic_DNA"/>
</dbReference>
<feature type="region of interest" description="Disordered" evidence="1">
    <location>
        <begin position="1"/>
        <end position="55"/>
    </location>
</feature>
<organism evidence="2 3">
    <name type="scientific">Phytophthora nicotianae P1976</name>
    <dbReference type="NCBI Taxonomy" id="1317066"/>
    <lineage>
        <taxon>Eukaryota</taxon>
        <taxon>Sar</taxon>
        <taxon>Stramenopiles</taxon>
        <taxon>Oomycota</taxon>
        <taxon>Peronosporomycetes</taxon>
        <taxon>Peronosporales</taxon>
        <taxon>Peronosporaceae</taxon>
        <taxon>Phytophthora</taxon>
    </lineage>
</organism>
<name>A0A081AU88_PHYNI</name>
<evidence type="ECO:0000313" key="2">
    <source>
        <dbReference type="EMBL" id="ETO82449.1"/>
    </source>
</evidence>
<accession>A0A081AU88</accession>
<gene>
    <name evidence="2" type="ORF">F444_03407</name>
</gene>
<sequence>MPPQVNTSVIAEVVDTTAPSAVKPVETNTQEKSQKRKKSSSSSSTSKRAKYSSST</sequence>